<dbReference type="PIRSF" id="PIRSF006603">
    <property type="entry name" value="DinF"/>
    <property type="match status" value="1"/>
</dbReference>
<dbReference type="EMBL" id="CP081135">
    <property type="protein sequence ID" value="UEL47463.1"/>
    <property type="molecule type" value="Genomic_DNA"/>
</dbReference>
<dbReference type="KEGG" id="tem:JW646_17855"/>
<evidence type="ECO:0000256" key="6">
    <source>
        <dbReference type="ARBA" id="ARBA00022449"/>
    </source>
</evidence>
<comment type="function">
    <text evidence="1">Multidrug efflux pump.</text>
</comment>
<protein>
    <recommendedName>
        <fullName evidence="4">Probable multidrug resistance protein NorM</fullName>
    </recommendedName>
    <alternativeName>
        <fullName evidence="12">Multidrug-efflux transporter</fullName>
    </alternativeName>
</protein>
<organism evidence="14 15">
    <name type="scientific">Terrisporobacter hibernicus</name>
    <dbReference type="NCBI Taxonomy" id="2813371"/>
    <lineage>
        <taxon>Bacteria</taxon>
        <taxon>Bacillati</taxon>
        <taxon>Bacillota</taxon>
        <taxon>Clostridia</taxon>
        <taxon>Peptostreptococcales</taxon>
        <taxon>Peptostreptococcaceae</taxon>
        <taxon>Terrisporobacter</taxon>
    </lineage>
</organism>
<dbReference type="RefSeq" id="WP_228415872.1">
    <property type="nucleotide sequence ID" value="NZ_CP081135.1"/>
</dbReference>
<dbReference type="InterPro" id="IPR002528">
    <property type="entry name" value="MATE_fam"/>
</dbReference>
<keyword evidence="15" id="KW-1185">Reference proteome</keyword>
<feature type="transmembrane region" description="Helical" evidence="13">
    <location>
        <begin position="102"/>
        <end position="120"/>
    </location>
</feature>
<name>A0AAX2ZDW2_9FIRM</name>
<feature type="transmembrane region" description="Helical" evidence="13">
    <location>
        <begin position="20"/>
        <end position="41"/>
    </location>
</feature>
<evidence type="ECO:0000256" key="5">
    <source>
        <dbReference type="ARBA" id="ARBA00022448"/>
    </source>
</evidence>
<keyword evidence="7" id="KW-1003">Cell membrane</keyword>
<feature type="transmembrane region" description="Helical" evidence="13">
    <location>
        <begin position="292"/>
        <end position="311"/>
    </location>
</feature>
<feature type="transmembrane region" description="Helical" evidence="13">
    <location>
        <begin position="323"/>
        <end position="344"/>
    </location>
</feature>
<dbReference type="NCBIfam" id="TIGR00797">
    <property type="entry name" value="matE"/>
    <property type="match status" value="1"/>
</dbReference>
<dbReference type="PANTHER" id="PTHR43298">
    <property type="entry name" value="MULTIDRUG RESISTANCE PROTEIN NORM-RELATED"/>
    <property type="match status" value="1"/>
</dbReference>
<keyword evidence="9 13" id="KW-1133">Transmembrane helix</keyword>
<dbReference type="Pfam" id="PF01554">
    <property type="entry name" value="MatE"/>
    <property type="match status" value="2"/>
</dbReference>
<dbReference type="GO" id="GO:0042910">
    <property type="term" value="F:xenobiotic transmembrane transporter activity"/>
    <property type="evidence" value="ECO:0007669"/>
    <property type="project" value="InterPro"/>
</dbReference>
<evidence type="ECO:0000313" key="14">
    <source>
        <dbReference type="EMBL" id="UEL47463.1"/>
    </source>
</evidence>
<dbReference type="InterPro" id="IPR048279">
    <property type="entry name" value="MdtK-like"/>
</dbReference>
<evidence type="ECO:0000256" key="10">
    <source>
        <dbReference type="ARBA" id="ARBA00023065"/>
    </source>
</evidence>
<feature type="transmembrane region" description="Helical" evidence="13">
    <location>
        <begin position="169"/>
        <end position="193"/>
    </location>
</feature>
<keyword evidence="11 13" id="KW-0472">Membrane</keyword>
<reference evidence="14 15" key="1">
    <citation type="journal article" date="2023" name="Int. J. Syst. Evol. Microbiol.">
        <title>Terrisporobacter hibernicus sp. nov., isolated from bovine faeces in Northern Ireland.</title>
        <authorList>
            <person name="Mitchell M."/>
            <person name="Nguyen S.V."/>
            <person name="Connor M."/>
            <person name="Fairley D.J."/>
            <person name="Donoghue O."/>
            <person name="Marshall H."/>
            <person name="Koolman L."/>
            <person name="McMullan G."/>
            <person name="Schaffer K.E."/>
            <person name="McGrath J.W."/>
            <person name="Fanning S."/>
        </authorList>
    </citation>
    <scope>NUCLEOTIDE SEQUENCE [LARGE SCALE GENOMIC DNA]</scope>
    <source>
        <strain evidence="14 15">MCA3</strain>
    </source>
</reference>
<proteinExistence type="inferred from homology"/>
<evidence type="ECO:0000256" key="12">
    <source>
        <dbReference type="ARBA" id="ARBA00031636"/>
    </source>
</evidence>
<keyword evidence="5" id="KW-0813">Transport</keyword>
<dbReference type="GO" id="GO:0005886">
    <property type="term" value="C:plasma membrane"/>
    <property type="evidence" value="ECO:0007669"/>
    <property type="project" value="UniProtKB-SubCell"/>
</dbReference>
<dbReference type="AlphaFoldDB" id="A0AAX2ZDW2"/>
<evidence type="ECO:0000256" key="2">
    <source>
        <dbReference type="ARBA" id="ARBA00004651"/>
    </source>
</evidence>
<feature type="transmembrane region" description="Helical" evidence="13">
    <location>
        <begin position="364"/>
        <end position="386"/>
    </location>
</feature>
<feature type="transmembrane region" description="Helical" evidence="13">
    <location>
        <begin position="199"/>
        <end position="221"/>
    </location>
</feature>
<accession>A0AAX2ZDW2</accession>
<evidence type="ECO:0000256" key="7">
    <source>
        <dbReference type="ARBA" id="ARBA00022475"/>
    </source>
</evidence>
<dbReference type="PANTHER" id="PTHR43298:SF2">
    <property type="entry name" value="FMN_FAD EXPORTER YEEO-RELATED"/>
    <property type="match status" value="1"/>
</dbReference>
<evidence type="ECO:0000256" key="13">
    <source>
        <dbReference type="SAM" id="Phobius"/>
    </source>
</evidence>
<dbReference type="GO" id="GO:0015297">
    <property type="term" value="F:antiporter activity"/>
    <property type="evidence" value="ECO:0007669"/>
    <property type="project" value="UniProtKB-KW"/>
</dbReference>
<gene>
    <name evidence="14" type="ORF">JW646_17855</name>
</gene>
<keyword evidence="10" id="KW-0406">Ion transport</keyword>
<dbReference type="CDD" id="cd13144">
    <property type="entry name" value="MATE_like_4"/>
    <property type="match status" value="1"/>
</dbReference>
<evidence type="ECO:0000256" key="9">
    <source>
        <dbReference type="ARBA" id="ARBA00022989"/>
    </source>
</evidence>
<feature type="transmembrane region" description="Helical" evidence="13">
    <location>
        <begin position="140"/>
        <end position="157"/>
    </location>
</feature>
<dbReference type="InterPro" id="IPR050222">
    <property type="entry name" value="MATE_MdtK"/>
</dbReference>
<comment type="similarity">
    <text evidence="3">Belongs to the multi antimicrobial extrusion (MATE) (TC 2.A.66.1) family.</text>
</comment>
<keyword evidence="8 13" id="KW-0812">Transmembrane</keyword>
<dbReference type="Proteomes" id="UP001198983">
    <property type="component" value="Chromosome"/>
</dbReference>
<feature type="transmembrane region" description="Helical" evidence="13">
    <location>
        <begin position="393"/>
        <end position="412"/>
    </location>
</feature>
<evidence type="ECO:0000256" key="3">
    <source>
        <dbReference type="ARBA" id="ARBA00010199"/>
    </source>
</evidence>
<comment type="subcellular location">
    <subcellularLocation>
        <location evidence="2">Cell membrane</location>
        <topology evidence="2">Multi-pass membrane protein</topology>
    </subcellularLocation>
</comment>
<evidence type="ECO:0000256" key="8">
    <source>
        <dbReference type="ARBA" id="ARBA00022692"/>
    </source>
</evidence>
<sequence>MSSESIIQENKMGTMPVNKLIITMSLPMIVSMLVQALYNVVDSIFVSQISENALASVSLAFPVQNFMIAVGVGTGVGINALLSRSLGEKKYEEANNAANNGIFLAVLSYLVFLVIGILFSKSFFQWQTDIKEIVEGGYDYLIICTTCSFGLYGQLVFEKLMQSTGKTIYSMMTQLTGAIINIILDPILIFGLLGFPKMGIAGAAIATVIGQISGMSLGIYLNSTKNKEIKVKIKGFRPNLKTIKDIYSVGVPSIVMASIGSVMTFGINKILLVFTSTATAVFGVYFKLQSFIFMPVIGINNGMVPIVSYNYGAKYKDRLMKTVKISITYAIIIMIIGLCIFQIFPKELLSLFSASQEMINIGIPALRIISLSFLFAGYCIVVSSMFQALGNGVMSLIVSIGRQLVVLLPVAYLLSKTNDLNLVWWAFPIAELASVFLSVLGFKYVYNKEIVPLTKREGSLNEENNSVKIIECTNEN</sequence>
<feature type="transmembrane region" description="Helical" evidence="13">
    <location>
        <begin position="61"/>
        <end position="82"/>
    </location>
</feature>
<keyword evidence="6" id="KW-0050">Antiport</keyword>
<evidence type="ECO:0000256" key="1">
    <source>
        <dbReference type="ARBA" id="ARBA00003408"/>
    </source>
</evidence>
<evidence type="ECO:0000313" key="15">
    <source>
        <dbReference type="Proteomes" id="UP001198983"/>
    </source>
</evidence>
<feature type="transmembrane region" description="Helical" evidence="13">
    <location>
        <begin position="424"/>
        <end position="446"/>
    </location>
</feature>
<evidence type="ECO:0000256" key="11">
    <source>
        <dbReference type="ARBA" id="ARBA00023136"/>
    </source>
</evidence>
<evidence type="ECO:0000256" key="4">
    <source>
        <dbReference type="ARBA" id="ARBA00020268"/>
    </source>
</evidence>
<dbReference type="GO" id="GO:0006811">
    <property type="term" value="P:monoatomic ion transport"/>
    <property type="evidence" value="ECO:0007669"/>
    <property type="project" value="UniProtKB-KW"/>
</dbReference>